<proteinExistence type="predicted"/>
<accession>A0A6G1F2M7</accession>
<evidence type="ECO:0000256" key="1">
    <source>
        <dbReference type="SAM" id="MobiDB-lite"/>
    </source>
</evidence>
<name>A0A6G1F2M7_9ORYZ</name>
<sequence length="114" mass="12796">MALIERKWLGEPGACFWSFGGLFLVTGVVSGVMLIVYLVAFVYKERDELRAAESSGGSMSMRRLHGWLQHYDRKDTRSPIFYEEIISNGTGSQIRAPGRKMKPCATSPLQPRAQ</sequence>
<evidence type="ECO:0000313" key="4">
    <source>
        <dbReference type="Proteomes" id="UP000479710"/>
    </source>
</evidence>
<dbReference type="AlphaFoldDB" id="A0A6G1F2M7"/>
<keyword evidence="2" id="KW-1133">Transmembrane helix</keyword>
<organism evidence="3 4">
    <name type="scientific">Oryza meyeriana var. granulata</name>
    <dbReference type="NCBI Taxonomy" id="110450"/>
    <lineage>
        <taxon>Eukaryota</taxon>
        <taxon>Viridiplantae</taxon>
        <taxon>Streptophyta</taxon>
        <taxon>Embryophyta</taxon>
        <taxon>Tracheophyta</taxon>
        <taxon>Spermatophyta</taxon>
        <taxon>Magnoliopsida</taxon>
        <taxon>Liliopsida</taxon>
        <taxon>Poales</taxon>
        <taxon>Poaceae</taxon>
        <taxon>BOP clade</taxon>
        <taxon>Oryzoideae</taxon>
        <taxon>Oryzeae</taxon>
        <taxon>Oryzinae</taxon>
        <taxon>Oryza</taxon>
        <taxon>Oryza meyeriana</taxon>
    </lineage>
</organism>
<evidence type="ECO:0000256" key="2">
    <source>
        <dbReference type="SAM" id="Phobius"/>
    </source>
</evidence>
<dbReference type="EMBL" id="SPHZ02000001">
    <property type="protein sequence ID" value="KAF0931131.1"/>
    <property type="molecule type" value="Genomic_DNA"/>
</dbReference>
<feature type="transmembrane region" description="Helical" evidence="2">
    <location>
        <begin position="16"/>
        <end position="43"/>
    </location>
</feature>
<feature type="region of interest" description="Disordered" evidence="1">
    <location>
        <begin position="91"/>
        <end position="114"/>
    </location>
</feature>
<dbReference type="OrthoDB" id="785832at2759"/>
<protein>
    <submittedName>
        <fullName evidence="3">Uncharacterized protein</fullName>
    </submittedName>
</protein>
<keyword evidence="4" id="KW-1185">Reference proteome</keyword>
<reference evidence="3 4" key="1">
    <citation type="submission" date="2019-11" db="EMBL/GenBank/DDBJ databases">
        <title>Whole genome sequence of Oryza granulata.</title>
        <authorList>
            <person name="Li W."/>
        </authorList>
    </citation>
    <scope>NUCLEOTIDE SEQUENCE [LARGE SCALE GENOMIC DNA]</scope>
    <source>
        <strain evidence="4">cv. Menghai</strain>
        <tissue evidence="3">Leaf</tissue>
    </source>
</reference>
<evidence type="ECO:0000313" key="3">
    <source>
        <dbReference type="EMBL" id="KAF0931131.1"/>
    </source>
</evidence>
<keyword evidence="2" id="KW-0472">Membrane</keyword>
<comment type="caution">
    <text evidence="3">The sequence shown here is derived from an EMBL/GenBank/DDBJ whole genome shotgun (WGS) entry which is preliminary data.</text>
</comment>
<gene>
    <name evidence="3" type="ORF">E2562_002490</name>
</gene>
<keyword evidence="2" id="KW-0812">Transmembrane</keyword>
<dbReference type="Proteomes" id="UP000479710">
    <property type="component" value="Unassembled WGS sequence"/>
</dbReference>